<protein>
    <submittedName>
        <fullName evidence="2">Uncharacterized protein</fullName>
    </submittedName>
</protein>
<feature type="region of interest" description="Disordered" evidence="1">
    <location>
        <begin position="254"/>
        <end position="342"/>
    </location>
</feature>
<dbReference type="OrthoDB" id="3357341at2759"/>
<organism evidence="2 3">
    <name type="scientific">Massariosphaeria phaeospora</name>
    <dbReference type="NCBI Taxonomy" id="100035"/>
    <lineage>
        <taxon>Eukaryota</taxon>
        <taxon>Fungi</taxon>
        <taxon>Dikarya</taxon>
        <taxon>Ascomycota</taxon>
        <taxon>Pezizomycotina</taxon>
        <taxon>Dothideomycetes</taxon>
        <taxon>Pleosporomycetidae</taxon>
        <taxon>Pleosporales</taxon>
        <taxon>Pleosporales incertae sedis</taxon>
        <taxon>Massariosphaeria</taxon>
    </lineage>
</organism>
<sequence length="536" mass="60339">MLDEALPTFFLKPATDKVKHHETFYFTQNGSDPEATYALNHVDPASNDAKNTYAAALFDSFTPEILYGEVLAKPGWAHPTLSQEEIRRNGGVPPPPQAIFPTEFAIQLYSPDQQIIVKQQTSKWAGSVSYDFSLPQTSFRTPSASSLDQSQGDPGADASTPMINFVWKREGRIGKDMTCYMTGKSTDPTGKKAKKSKEPDIAVAMFSGLKELTILESNLYRVDLEDYKGLEVVFLLGAAVIRDLFFSNPRESFHIIDPNTRKNSGGLRGRKGSSPLEPAAITPPVMTPQPPPQPQRPAQRLVQPTKGAPVDVYHNQPSRNDANRTALPQLRTGNQPTQRLDPQAQWEIDAETARLKAQVEAEAREQRRQEEIQRRNRKMQEEEEARKTRQFLEDEDRQRAQAEKERQKERRRRQAEIDKETERLRKQFGDQSNLLPPAQPQQRHSAPLIQGPWQTQRPANAPVQPSRPAQHPPPSQQGPYLQPSAHRPTVSQGSFFSNGSSNSEARPKMRKKSFWGLRSASETTASTLKKKQSSMF</sequence>
<feature type="compositionally biased region" description="Pro residues" evidence="1">
    <location>
        <begin position="285"/>
        <end position="295"/>
    </location>
</feature>
<feature type="compositionally biased region" description="Polar residues" evidence="1">
    <location>
        <begin position="331"/>
        <end position="340"/>
    </location>
</feature>
<evidence type="ECO:0000256" key="1">
    <source>
        <dbReference type="SAM" id="MobiDB-lite"/>
    </source>
</evidence>
<dbReference type="AlphaFoldDB" id="A0A7C8MD06"/>
<dbReference type="EMBL" id="JAADJZ010000014">
    <property type="protein sequence ID" value="KAF2870242.1"/>
    <property type="molecule type" value="Genomic_DNA"/>
</dbReference>
<reference evidence="2 3" key="1">
    <citation type="submission" date="2020-01" db="EMBL/GenBank/DDBJ databases">
        <authorList>
            <consortium name="DOE Joint Genome Institute"/>
            <person name="Haridas S."/>
            <person name="Albert R."/>
            <person name="Binder M."/>
            <person name="Bloem J."/>
            <person name="Labutti K."/>
            <person name="Salamov A."/>
            <person name="Andreopoulos B."/>
            <person name="Baker S.E."/>
            <person name="Barry K."/>
            <person name="Bills G."/>
            <person name="Bluhm B.H."/>
            <person name="Cannon C."/>
            <person name="Castanera R."/>
            <person name="Culley D.E."/>
            <person name="Daum C."/>
            <person name="Ezra D."/>
            <person name="Gonzalez J.B."/>
            <person name="Henrissat B."/>
            <person name="Kuo A."/>
            <person name="Liang C."/>
            <person name="Lipzen A."/>
            <person name="Lutzoni F."/>
            <person name="Magnuson J."/>
            <person name="Mondo S."/>
            <person name="Nolan M."/>
            <person name="Ohm R."/>
            <person name="Pangilinan J."/>
            <person name="Park H.-J.H."/>
            <person name="Ramirez L."/>
            <person name="Alfaro M."/>
            <person name="Sun H."/>
            <person name="Tritt A."/>
            <person name="Yoshinaga Y."/>
            <person name="Zwiers L.-H.L."/>
            <person name="Turgeon B.G."/>
            <person name="Goodwin S.B."/>
            <person name="Spatafora J.W."/>
            <person name="Crous P.W."/>
            <person name="Grigoriev I.V."/>
        </authorList>
    </citation>
    <scope>NUCLEOTIDE SEQUENCE [LARGE SCALE GENOMIC DNA]</scope>
    <source>
        <strain evidence="2 3">CBS 611.86</strain>
    </source>
</reference>
<name>A0A7C8MD06_9PLEO</name>
<feature type="region of interest" description="Disordered" evidence="1">
    <location>
        <begin position="141"/>
        <end position="160"/>
    </location>
</feature>
<evidence type="ECO:0000313" key="3">
    <source>
        <dbReference type="Proteomes" id="UP000481861"/>
    </source>
</evidence>
<feature type="compositionally biased region" description="Polar residues" evidence="1">
    <location>
        <begin position="141"/>
        <end position="152"/>
    </location>
</feature>
<feature type="region of interest" description="Disordered" evidence="1">
    <location>
        <begin position="357"/>
        <end position="536"/>
    </location>
</feature>
<accession>A0A7C8MD06</accession>
<gene>
    <name evidence="2" type="ORF">BDV95DRAFT_76409</name>
</gene>
<proteinExistence type="predicted"/>
<feature type="compositionally biased region" description="Low complexity" evidence="1">
    <location>
        <begin position="493"/>
        <end position="503"/>
    </location>
</feature>
<evidence type="ECO:0000313" key="2">
    <source>
        <dbReference type="EMBL" id="KAF2870242.1"/>
    </source>
</evidence>
<feature type="compositionally biased region" description="Polar residues" evidence="1">
    <location>
        <begin position="429"/>
        <end position="444"/>
    </location>
</feature>
<feature type="compositionally biased region" description="Basic and acidic residues" evidence="1">
    <location>
        <begin position="357"/>
        <end position="428"/>
    </location>
</feature>
<keyword evidence="3" id="KW-1185">Reference proteome</keyword>
<dbReference type="Proteomes" id="UP000481861">
    <property type="component" value="Unassembled WGS sequence"/>
</dbReference>
<comment type="caution">
    <text evidence="2">The sequence shown here is derived from an EMBL/GenBank/DDBJ whole genome shotgun (WGS) entry which is preliminary data.</text>
</comment>